<evidence type="ECO:0000313" key="2">
    <source>
        <dbReference type="EMBL" id="PZX05659.1"/>
    </source>
</evidence>
<keyword evidence="1" id="KW-0472">Membrane</keyword>
<keyword evidence="1" id="KW-0812">Transmembrane</keyword>
<dbReference type="EMBL" id="QKZI01000002">
    <property type="protein sequence ID" value="PZX05659.1"/>
    <property type="molecule type" value="Genomic_DNA"/>
</dbReference>
<feature type="transmembrane region" description="Helical" evidence="1">
    <location>
        <begin position="16"/>
        <end position="36"/>
    </location>
</feature>
<dbReference type="Proteomes" id="UP000248646">
    <property type="component" value="Unassembled WGS sequence"/>
</dbReference>
<accession>A0A2W7MIJ0</accession>
<protein>
    <submittedName>
        <fullName evidence="2">Uncharacterized protein</fullName>
    </submittedName>
</protein>
<sequence length="55" mass="6514">MEYIKKGTKDFRKTNWALFAAGFITFANLYITQPILPEFSNDCRLDFHRLLSRDV</sequence>
<dbReference type="AlphaFoldDB" id="A0A2W7MIJ0"/>
<organism evidence="2 3">
    <name type="scientific">Psychrobacillus insolitus</name>
    <dbReference type="NCBI Taxonomy" id="1461"/>
    <lineage>
        <taxon>Bacteria</taxon>
        <taxon>Bacillati</taxon>
        <taxon>Bacillota</taxon>
        <taxon>Bacilli</taxon>
        <taxon>Bacillales</taxon>
        <taxon>Bacillaceae</taxon>
        <taxon>Psychrobacillus</taxon>
    </lineage>
</organism>
<gene>
    <name evidence="2" type="ORF">C7437_102117</name>
</gene>
<reference evidence="2 3" key="1">
    <citation type="submission" date="2018-06" db="EMBL/GenBank/DDBJ databases">
        <title>Genomic Encyclopedia of Type Strains, Phase IV (KMG-IV): sequencing the most valuable type-strain genomes for metagenomic binning, comparative biology and taxonomic classification.</title>
        <authorList>
            <person name="Goeker M."/>
        </authorList>
    </citation>
    <scope>NUCLEOTIDE SEQUENCE [LARGE SCALE GENOMIC DNA]</scope>
    <source>
        <strain evidence="2 3">DSM 5</strain>
    </source>
</reference>
<evidence type="ECO:0000256" key="1">
    <source>
        <dbReference type="SAM" id="Phobius"/>
    </source>
</evidence>
<keyword evidence="1" id="KW-1133">Transmembrane helix</keyword>
<comment type="caution">
    <text evidence="2">The sequence shown here is derived from an EMBL/GenBank/DDBJ whole genome shotgun (WGS) entry which is preliminary data.</text>
</comment>
<evidence type="ECO:0000313" key="3">
    <source>
        <dbReference type="Proteomes" id="UP000248646"/>
    </source>
</evidence>
<proteinExistence type="predicted"/>
<keyword evidence="3" id="KW-1185">Reference proteome</keyword>
<name>A0A2W7MIJ0_9BACI</name>